<dbReference type="Gene3D" id="3.60.21.10">
    <property type="match status" value="1"/>
</dbReference>
<dbReference type="InterPro" id="IPR029052">
    <property type="entry name" value="Metallo-depent_PP-like"/>
</dbReference>
<protein>
    <recommendedName>
        <fullName evidence="4">Serine/threonine-protein phosphatase</fullName>
        <ecNumber evidence="4">3.1.3.16</ecNumber>
    </recommendedName>
</protein>
<evidence type="ECO:0000259" key="5">
    <source>
        <dbReference type="PROSITE" id="PS00125"/>
    </source>
</evidence>
<comment type="similarity">
    <text evidence="4">Belongs to the PPP phosphatase family.</text>
</comment>
<dbReference type="Proteomes" id="UP000717585">
    <property type="component" value="Unassembled WGS sequence"/>
</dbReference>
<keyword evidence="2 4" id="KW-0378">Hydrolase</keyword>
<evidence type="ECO:0000313" key="7">
    <source>
        <dbReference type="Proteomes" id="UP000717585"/>
    </source>
</evidence>
<dbReference type="InterPro" id="IPR006186">
    <property type="entry name" value="Ser/Thr-sp_prot-phosphatase"/>
</dbReference>
<evidence type="ECO:0000256" key="3">
    <source>
        <dbReference type="ARBA" id="ARBA00023211"/>
    </source>
</evidence>
<name>A0A8J6AT05_9EUKA</name>
<dbReference type="AlphaFoldDB" id="A0A8J6AT05"/>
<keyword evidence="7" id="KW-1185">Reference proteome</keyword>
<proteinExistence type="inferred from homology"/>
<dbReference type="EC" id="3.1.3.16" evidence="4"/>
<gene>
    <name evidence="6" type="ORF">J8273_4629</name>
</gene>
<dbReference type="InterPro" id="IPR047129">
    <property type="entry name" value="PPA2-like"/>
</dbReference>
<dbReference type="Pfam" id="PF00149">
    <property type="entry name" value="Metallophos"/>
    <property type="match status" value="1"/>
</dbReference>
<reference evidence="6" key="1">
    <citation type="submission" date="2021-05" db="EMBL/GenBank/DDBJ databases">
        <title>A free-living protist that lacks canonical eukaryotic 1 DNA replication and segregation systems.</title>
        <authorList>
            <person name="Salas-Leiva D.E."/>
            <person name="Tromer E.C."/>
            <person name="Curtis B.A."/>
            <person name="Jerlstrom-Hultqvist J."/>
            <person name="Kolisko M."/>
            <person name="Yi Z."/>
            <person name="Salas-Leiva J.S."/>
            <person name="Gallot-Lavallee L."/>
            <person name="Kops G.J.P.L."/>
            <person name="Archibald J.M."/>
            <person name="Simpson A.G.B."/>
            <person name="Roger A.J."/>
        </authorList>
    </citation>
    <scope>NUCLEOTIDE SEQUENCE</scope>
    <source>
        <strain evidence="6">BICM</strain>
    </source>
</reference>
<comment type="caution">
    <text evidence="6">The sequence shown here is derived from an EMBL/GenBank/DDBJ whole genome shotgun (WGS) entry which is preliminary data.</text>
</comment>
<dbReference type="GO" id="GO:0004722">
    <property type="term" value="F:protein serine/threonine phosphatase activity"/>
    <property type="evidence" value="ECO:0007669"/>
    <property type="project" value="UniProtKB-EC"/>
</dbReference>
<sequence>MNPEKSLETLRKGNYLPLKDVMHLFMKAGEILIEESNVVPVSSPASVVGDVHGQFYDVNYMLEQMDVYDQNCNRNYVFLGDYVDRGYYSIETLCTLLVLKVLHPKSITILRGNHECRDTSRMYGFFDECMRKYGTPTVWRAATDMFDAIPVAAVIDGKILCVHGGISPDMVTVDQLNLLPRDDEIPMEGTLCDIMWNDPDPAVEEWAQSSRGTGFVFGHKAVSKFNRVNGLTLIARAHQLAEEGFNFPLGEEAGLVTVWSAPNYMYRNRNKASVMHVDSATAAPHFWVFDAVPDEDRVPPPGDFFFPAAFL</sequence>
<dbReference type="PROSITE" id="PS00125">
    <property type="entry name" value="SER_THR_PHOSPHATASE"/>
    <property type="match status" value="1"/>
</dbReference>
<evidence type="ECO:0000313" key="6">
    <source>
        <dbReference type="EMBL" id="KAG9393766.1"/>
    </source>
</evidence>
<dbReference type="GO" id="GO:0046872">
    <property type="term" value="F:metal ion binding"/>
    <property type="evidence" value="ECO:0007669"/>
    <property type="project" value="UniProtKB-KW"/>
</dbReference>
<dbReference type="EMBL" id="JAHDYR010000020">
    <property type="protein sequence ID" value="KAG9393766.1"/>
    <property type="molecule type" value="Genomic_DNA"/>
</dbReference>
<organism evidence="6 7">
    <name type="scientific">Carpediemonas membranifera</name>
    <dbReference type="NCBI Taxonomy" id="201153"/>
    <lineage>
        <taxon>Eukaryota</taxon>
        <taxon>Metamonada</taxon>
        <taxon>Carpediemonas-like organisms</taxon>
        <taxon>Carpediemonas</taxon>
    </lineage>
</organism>
<comment type="catalytic activity">
    <reaction evidence="4">
        <text>O-phospho-L-threonyl-[protein] + H2O = L-threonyl-[protein] + phosphate</text>
        <dbReference type="Rhea" id="RHEA:47004"/>
        <dbReference type="Rhea" id="RHEA-COMP:11060"/>
        <dbReference type="Rhea" id="RHEA-COMP:11605"/>
        <dbReference type="ChEBI" id="CHEBI:15377"/>
        <dbReference type="ChEBI" id="CHEBI:30013"/>
        <dbReference type="ChEBI" id="CHEBI:43474"/>
        <dbReference type="ChEBI" id="CHEBI:61977"/>
        <dbReference type="EC" id="3.1.3.16"/>
    </reaction>
</comment>
<dbReference type="SMART" id="SM00156">
    <property type="entry name" value="PP2Ac"/>
    <property type="match status" value="1"/>
</dbReference>
<evidence type="ECO:0000256" key="4">
    <source>
        <dbReference type="RuleBase" id="RU004273"/>
    </source>
</evidence>
<dbReference type="PRINTS" id="PR00114">
    <property type="entry name" value="STPHPHTASE"/>
</dbReference>
<keyword evidence="1" id="KW-0479">Metal-binding</keyword>
<keyword evidence="3" id="KW-0464">Manganese</keyword>
<dbReference type="OrthoDB" id="1930084at2759"/>
<evidence type="ECO:0000256" key="1">
    <source>
        <dbReference type="ARBA" id="ARBA00022723"/>
    </source>
</evidence>
<accession>A0A8J6AT05</accession>
<dbReference type="InterPro" id="IPR004843">
    <property type="entry name" value="Calcineurin-like_PHP"/>
</dbReference>
<feature type="domain" description="Serine/threonine specific protein phosphatases" evidence="5">
    <location>
        <begin position="110"/>
        <end position="115"/>
    </location>
</feature>
<dbReference type="SUPFAM" id="SSF56300">
    <property type="entry name" value="Metallo-dependent phosphatases"/>
    <property type="match status" value="1"/>
</dbReference>
<dbReference type="PANTHER" id="PTHR45619">
    <property type="entry name" value="SERINE/THREONINE-PROTEIN PHOSPHATASE PP2A-RELATED"/>
    <property type="match status" value="1"/>
</dbReference>
<evidence type="ECO:0000256" key="2">
    <source>
        <dbReference type="ARBA" id="ARBA00022801"/>
    </source>
</evidence>